<feature type="active site" evidence="1">
    <location>
        <position position="166"/>
    </location>
</feature>
<accession>A0AAP3BE95</accession>
<dbReference type="EMBL" id="JAPDVK010000002">
    <property type="protein sequence ID" value="MCW4128357.1"/>
    <property type="molecule type" value="Genomic_DNA"/>
</dbReference>
<dbReference type="AlphaFoldDB" id="A0AAP3BE95"/>
<dbReference type="InterPro" id="IPR036597">
    <property type="entry name" value="Fido-like_dom_sf"/>
</dbReference>
<sequence>MNFHLRNFSNYNSNHIEGNTLTYGQTELLLLFGKVSGEGHLKDFNDMKASEVSVRMMREEAVNKQEPLTQNFIRTLHHVLLREDYTEYRSLPNGVQTSFVIHAGQYKTRPNSVITRYGDRFEYASPEETPALMTDLVDWYNEAEKKGELSPVELAALFHYRYIRIHPFEDGNGRIARLMVNYILSRHGWPMIVVRSRKKQEYIEALHQTDMVVGAVPSVGAHATIKQIGSFLKYFEKLVSKEIQTDIDFVTRKDEDIWWYDGEIITTKSKNTARILRMMRNAPNITYAELTTSLGINSSAVQKLVKRMVEKGYITRHENGYWRVIATSIV</sequence>
<evidence type="ECO:0000259" key="4">
    <source>
        <dbReference type="PROSITE" id="PS51459"/>
    </source>
</evidence>
<keyword evidence="2" id="KW-0067">ATP-binding</keyword>
<dbReference type="InterPro" id="IPR003812">
    <property type="entry name" value="Fido"/>
</dbReference>
<dbReference type="InterPro" id="IPR036390">
    <property type="entry name" value="WH_DNA-bd_sf"/>
</dbReference>
<dbReference type="Pfam" id="PF13412">
    <property type="entry name" value="HTH_24"/>
    <property type="match status" value="1"/>
</dbReference>
<reference evidence="5" key="1">
    <citation type="submission" date="2022-11" db="EMBL/GenBank/DDBJ databases">
        <title>Genomic repertoires linked with pathogenic potency of arthritogenic Prevotella copri isolated from the gut of rheumatoid arthritis patients.</title>
        <authorList>
            <person name="Nii T."/>
            <person name="Maeda Y."/>
            <person name="Motooka D."/>
            <person name="Naito M."/>
            <person name="Matsumoto Y."/>
            <person name="Ogawa T."/>
            <person name="Oguro-Igashira E."/>
            <person name="Kishikawa T."/>
            <person name="Yamashita M."/>
            <person name="Koizumi S."/>
            <person name="Kurakawa T."/>
            <person name="Okumura R."/>
            <person name="Kayama H."/>
            <person name="Murakami M."/>
            <person name="Sakaguchi T."/>
            <person name="Das B."/>
            <person name="Nakamura S."/>
            <person name="Okada Y."/>
            <person name="Kumanogoh A."/>
            <person name="Takeda K."/>
        </authorList>
    </citation>
    <scope>NUCLEOTIDE SEQUENCE</scope>
    <source>
        <strain evidence="5">F3-75</strain>
    </source>
</reference>
<name>A0AAP3BE95_9BACT</name>
<organism evidence="5 6">
    <name type="scientific">Segatella copri</name>
    <dbReference type="NCBI Taxonomy" id="165179"/>
    <lineage>
        <taxon>Bacteria</taxon>
        <taxon>Pseudomonadati</taxon>
        <taxon>Bacteroidota</taxon>
        <taxon>Bacteroidia</taxon>
        <taxon>Bacteroidales</taxon>
        <taxon>Prevotellaceae</taxon>
        <taxon>Segatella</taxon>
    </lineage>
</organism>
<gene>
    <name evidence="5" type="ORF">ONT16_08825</name>
</gene>
<evidence type="ECO:0000256" key="1">
    <source>
        <dbReference type="PIRSR" id="PIRSR640198-1"/>
    </source>
</evidence>
<proteinExistence type="predicted"/>
<dbReference type="RefSeq" id="WP_264966140.1">
    <property type="nucleotide sequence ID" value="NZ_JAPDVK010000002.1"/>
</dbReference>
<feature type="domain" description="Fido" evidence="4">
    <location>
        <begin position="68"/>
        <end position="237"/>
    </location>
</feature>
<dbReference type="PROSITE" id="PS51459">
    <property type="entry name" value="FIDO"/>
    <property type="match status" value="1"/>
</dbReference>
<keyword evidence="2" id="KW-0547">Nucleotide-binding</keyword>
<dbReference type="InterPro" id="IPR036388">
    <property type="entry name" value="WH-like_DNA-bd_sf"/>
</dbReference>
<dbReference type="GO" id="GO:0005524">
    <property type="term" value="F:ATP binding"/>
    <property type="evidence" value="ECO:0007669"/>
    <property type="project" value="UniProtKB-KW"/>
</dbReference>
<protein>
    <submittedName>
        <fullName evidence="5">Fic family protein</fullName>
    </submittedName>
</protein>
<dbReference type="InterPro" id="IPR011991">
    <property type="entry name" value="ArsR-like_HTH"/>
</dbReference>
<dbReference type="SUPFAM" id="SSF46785">
    <property type="entry name" value="Winged helix' DNA-binding domain"/>
    <property type="match status" value="1"/>
</dbReference>
<comment type="caution">
    <text evidence="5">The sequence shown here is derived from an EMBL/GenBank/DDBJ whole genome shotgun (WGS) entry which is preliminary data.</text>
</comment>
<dbReference type="InterPro" id="IPR040198">
    <property type="entry name" value="Fido_containing"/>
</dbReference>
<evidence type="ECO:0000313" key="6">
    <source>
        <dbReference type="Proteomes" id="UP001209344"/>
    </source>
</evidence>
<dbReference type="Pfam" id="PF02661">
    <property type="entry name" value="Fic"/>
    <property type="match status" value="1"/>
</dbReference>
<dbReference type="CDD" id="cd00090">
    <property type="entry name" value="HTH_ARSR"/>
    <property type="match status" value="1"/>
</dbReference>
<dbReference type="PANTHER" id="PTHR13504:SF38">
    <property type="entry name" value="FIDO DOMAIN-CONTAINING PROTEIN"/>
    <property type="match status" value="1"/>
</dbReference>
<evidence type="ECO:0000313" key="5">
    <source>
        <dbReference type="EMBL" id="MCW4128357.1"/>
    </source>
</evidence>
<dbReference type="GO" id="GO:0006355">
    <property type="term" value="P:regulation of DNA-templated transcription"/>
    <property type="evidence" value="ECO:0007669"/>
    <property type="project" value="UniProtKB-ARBA"/>
</dbReference>
<evidence type="ECO:0000256" key="2">
    <source>
        <dbReference type="PIRSR" id="PIRSR640198-2"/>
    </source>
</evidence>
<feature type="binding site" evidence="2">
    <location>
        <begin position="170"/>
        <end position="177"/>
    </location>
    <ligand>
        <name>ATP</name>
        <dbReference type="ChEBI" id="CHEBI:30616"/>
    </ligand>
</feature>
<dbReference type="Gene3D" id="1.10.3290.10">
    <property type="entry name" value="Fido-like domain"/>
    <property type="match status" value="1"/>
</dbReference>
<dbReference type="Proteomes" id="UP001209344">
    <property type="component" value="Unassembled WGS sequence"/>
</dbReference>
<evidence type="ECO:0000256" key="3">
    <source>
        <dbReference type="PIRSR" id="PIRSR640198-3"/>
    </source>
</evidence>
<feature type="site" description="Important for autoinhibition of adenylyltransferase activity" evidence="3">
    <location>
        <position position="17"/>
    </location>
</feature>
<dbReference type="Gene3D" id="1.10.10.10">
    <property type="entry name" value="Winged helix-like DNA-binding domain superfamily/Winged helix DNA-binding domain"/>
    <property type="match status" value="1"/>
</dbReference>
<dbReference type="SUPFAM" id="SSF140931">
    <property type="entry name" value="Fic-like"/>
    <property type="match status" value="1"/>
</dbReference>
<dbReference type="PANTHER" id="PTHR13504">
    <property type="entry name" value="FIDO DOMAIN-CONTAINING PROTEIN DDB_G0283145"/>
    <property type="match status" value="1"/>
</dbReference>